<evidence type="ECO:0000313" key="4">
    <source>
        <dbReference type="Proteomes" id="UP000189670"/>
    </source>
</evidence>
<accession>A0A1V1NUK8</accession>
<dbReference type="AlphaFoldDB" id="A0A1V1NUK8"/>
<dbReference type="Gene3D" id="3.40.50.10890">
    <property type="match status" value="1"/>
</dbReference>
<dbReference type="SUPFAM" id="SSF56281">
    <property type="entry name" value="Metallo-hydrolase/oxidoreductase"/>
    <property type="match status" value="1"/>
</dbReference>
<protein>
    <submittedName>
        <fullName evidence="3">Metallo-beta-lactamase family protein (RNase)</fullName>
    </submittedName>
</protein>
<reference evidence="4" key="1">
    <citation type="submission" date="2012-11" db="EMBL/GenBank/DDBJ databases">
        <authorList>
            <person name="Lucero-Rivera Y.E."/>
            <person name="Tovar-Ramirez D."/>
        </authorList>
    </citation>
    <scope>NUCLEOTIDE SEQUENCE [LARGE SCALE GENOMIC DNA]</scope>
    <source>
        <strain evidence="4">Araruama</strain>
    </source>
</reference>
<organism evidence="3 4">
    <name type="scientific">Candidatus Magnetoglobus multicellularis str. Araruama</name>
    <dbReference type="NCBI Taxonomy" id="890399"/>
    <lineage>
        <taxon>Bacteria</taxon>
        <taxon>Pseudomonadati</taxon>
        <taxon>Thermodesulfobacteriota</taxon>
        <taxon>Desulfobacteria</taxon>
        <taxon>Desulfobacterales</taxon>
        <taxon>Desulfobacteraceae</taxon>
        <taxon>Candidatus Magnetoglobus</taxon>
    </lineage>
</organism>
<gene>
    <name evidence="3" type="ORF">OMM_05726</name>
</gene>
<dbReference type="GO" id="GO:0016787">
    <property type="term" value="F:hydrolase activity"/>
    <property type="evidence" value="ECO:0007669"/>
    <property type="project" value="UniProtKB-KW"/>
</dbReference>
<evidence type="ECO:0000256" key="1">
    <source>
        <dbReference type="ARBA" id="ARBA00022801"/>
    </source>
</evidence>
<evidence type="ECO:0000259" key="2">
    <source>
        <dbReference type="SMART" id="SM01027"/>
    </source>
</evidence>
<dbReference type="SMART" id="SM01027">
    <property type="entry name" value="Beta-Casp"/>
    <property type="match status" value="1"/>
</dbReference>
<dbReference type="EMBL" id="ATBP01002108">
    <property type="protein sequence ID" value="ETR66277.1"/>
    <property type="molecule type" value="Genomic_DNA"/>
</dbReference>
<comment type="caution">
    <text evidence="3">The sequence shown here is derived from an EMBL/GenBank/DDBJ whole genome shotgun (WGS) entry which is preliminary data.</text>
</comment>
<sequence>MGRAGHILGSCFVQISSSQFSVVFSGDLGPRHTPILCEPDIPDPCDLLILESTYGNRFHGDRTERIEQLGHILSQALSDNGKVYIPSFALGRSQELIYEMDRLFTDPQWQEKFPALNQKIPVFIDSPLGTEITKIYSKLSDFWDKEARNLLRQGDHPIDFDHLYIVESHHHHKKLLEMDGPAIIIAGSGMCHGGRIVNHLKQGLEKSENDVLFVGYQATGTPGRDILKYSNFPGGYVIIDGERLYINATIYQLSGYSAHADQGDLVQWVSQIPEKPKNIKLVHGEDEAQTALYKALGF</sequence>
<evidence type="ECO:0000313" key="3">
    <source>
        <dbReference type="EMBL" id="ETR66277.1"/>
    </source>
</evidence>
<proteinExistence type="predicted"/>
<dbReference type="Pfam" id="PF10996">
    <property type="entry name" value="Beta-Casp"/>
    <property type="match status" value="1"/>
</dbReference>
<dbReference type="InterPro" id="IPR022712">
    <property type="entry name" value="Beta_Casp"/>
</dbReference>
<dbReference type="GO" id="GO:0004521">
    <property type="term" value="F:RNA endonuclease activity"/>
    <property type="evidence" value="ECO:0007669"/>
    <property type="project" value="TreeGrafter"/>
</dbReference>
<dbReference type="InterPro" id="IPR036866">
    <property type="entry name" value="RibonucZ/Hydroxyglut_hydro"/>
</dbReference>
<dbReference type="PANTHER" id="PTHR11203">
    <property type="entry name" value="CLEAVAGE AND POLYADENYLATION SPECIFICITY FACTOR FAMILY MEMBER"/>
    <property type="match status" value="1"/>
</dbReference>
<feature type="domain" description="Beta-Casp" evidence="2">
    <location>
        <begin position="93"/>
        <end position="226"/>
    </location>
</feature>
<dbReference type="Proteomes" id="UP000189670">
    <property type="component" value="Unassembled WGS sequence"/>
</dbReference>
<dbReference type="InterPro" id="IPR050698">
    <property type="entry name" value="MBL"/>
</dbReference>
<keyword evidence="1" id="KW-0378">Hydrolase</keyword>
<dbReference type="InterPro" id="IPR011108">
    <property type="entry name" value="RMMBL"/>
</dbReference>
<dbReference type="PANTHER" id="PTHR11203:SF37">
    <property type="entry name" value="INTEGRATOR COMPLEX SUBUNIT 11"/>
    <property type="match status" value="1"/>
</dbReference>
<name>A0A1V1NUK8_9BACT</name>
<dbReference type="Pfam" id="PF07521">
    <property type="entry name" value="RMMBL"/>
    <property type="match status" value="1"/>
</dbReference>